<dbReference type="AlphaFoldDB" id="A0A1H9K2V2"/>
<evidence type="ECO:0000313" key="4">
    <source>
        <dbReference type="EMBL" id="SEQ93165.1"/>
    </source>
</evidence>
<dbReference type="CDD" id="cd04301">
    <property type="entry name" value="NAT_SF"/>
    <property type="match status" value="1"/>
</dbReference>
<dbReference type="STRING" id="571933.SAMN05216362_1355"/>
<dbReference type="Gene3D" id="3.40.630.30">
    <property type="match status" value="1"/>
</dbReference>
<evidence type="ECO:0000259" key="3">
    <source>
        <dbReference type="PROSITE" id="PS51186"/>
    </source>
</evidence>
<gene>
    <name evidence="4" type="ORF">SAMN05216362_1355</name>
</gene>
<evidence type="ECO:0000256" key="2">
    <source>
        <dbReference type="ARBA" id="ARBA00023315"/>
    </source>
</evidence>
<dbReference type="PANTHER" id="PTHR43072">
    <property type="entry name" value="N-ACETYLTRANSFERASE"/>
    <property type="match status" value="1"/>
</dbReference>
<protein>
    <submittedName>
        <fullName evidence="4">Phosphinothricin acetyltransferase</fullName>
    </submittedName>
</protein>
<feature type="domain" description="N-acetyltransferase" evidence="3">
    <location>
        <begin position="1"/>
        <end position="140"/>
    </location>
</feature>
<keyword evidence="1 4" id="KW-0808">Transferase</keyword>
<evidence type="ECO:0000256" key="1">
    <source>
        <dbReference type="ARBA" id="ARBA00022679"/>
    </source>
</evidence>
<evidence type="ECO:0000313" key="5">
    <source>
        <dbReference type="Proteomes" id="UP000199427"/>
    </source>
</evidence>
<dbReference type="EMBL" id="FOES01000035">
    <property type="protein sequence ID" value="SEQ93165.1"/>
    <property type="molecule type" value="Genomic_DNA"/>
</dbReference>
<name>A0A1H9K2V2_9BACI</name>
<dbReference type="InterPro" id="IPR016181">
    <property type="entry name" value="Acyl_CoA_acyltransferase"/>
</dbReference>
<dbReference type="SUPFAM" id="SSF55729">
    <property type="entry name" value="Acyl-CoA N-acyltransferases (Nat)"/>
    <property type="match status" value="1"/>
</dbReference>
<organism evidence="4 5">
    <name type="scientific">Piscibacillus halophilus</name>
    <dbReference type="NCBI Taxonomy" id="571933"/>
    <lineage>
        <taxon>Bacteria</taxon>
        <taxon>Bacillati</taxon>
        <taxon>Bacillota</taxon>
        <taxon>Bacilli</taxon>
        <taxon>Bacillales</taxon>
        <taxon>Bacillaceae</taxon>
        <taxon>Piscibacillus</taxon>
    </lineage>
</organism>
<dbReference type="PANTHER" id="PTHR43072:SF23">
    <property type="entry name" value="UPF0039 PROTEIN C11D3.02C"/>
    <property type="match status" value="1"/>
</dbReference>
<keyword evidence="2" id="KW-0012">Acyltransferase</keyword>
<dbReference type="InterPro" id="IPR000182">
    <property type="entry name" value="GNAT_dom"/>
</dbReference>
<dbReference type="Pfam" id="PF00583">
    <property type="entry name" value="Acetyltransf_1"/>
    <property type="match status" value="1"/>
</dbReference>
<accession>A0A1H9K2V2</accession>
<sequence length="157" mass="17874">MDIYNEAILNTTAVYDYEIYTYKNRLNWFREKEGAGYPIMVYEDHGKVIGFATYGPFRPRPAYQYTVEHSVYVTEKSGGKGVGSKLLETIIELAQLEKYKMMVGVIDAANTGSIKLHEKLGFEYAGTIKNAGYKFGKWLDLAFYQLELPGPKKVSDK</sequence>
<reference evidence="4 5" key="1">
    <citation type="submission" date="2016-10" db="EMBL/GenBank/DDBJ databases">
        <authorList>
            <person name="de Groot N.N."/>
        </authorList>
    </citation>
    <scope>NUCLEOTIDE SEQUENCE [LARGE SCALE GENOMIC DNA]</scope>
    <source>
        <strain evidence="4 5">DSM 21633</strain>
    </source>
</reference>
<dbReference type="PROSITE" id="PS51186">
    <property type="entry name" value="GNAT"/>
    <property type="match status" value="1"/>
</dbReference>
<keyword evidence="5" id="KW-1185">Reference proteome</keyword>
<dbReference type="GO" id="GO:0016747">
    <property type="term" value="F:acyltransferase activity, transferring groups other than amino-acyl groups"/>
    <property type="evidence" value="ECO:0007669"/>
    <property type="project" value="InterPro"/>
</dbReference>
<dbReference type="Proteomes" id="UP000199427">
    <property type="component" value="Unassembled WGS sequence"/>
</dbReference>
<proteinExistence type="predicted"/>